<sequence>MKLENTLVIVADLGELKAFNIKQHEGIVGDKIKISYSLELINNENFIEGRKQISEVMSDNSGRFGHDTLEENDLKIEIENRTILEIAQDIENIVKSIQPKQLFLAFPKEHNRELTDKLGGQTKAILKKNIALNLVKTDKQKLLSHFE</sequence>
<dbReference type="Pfam" id="PF10116">
    <property type="entry name" value="Host_attach"/>
    <property type="match status" value="1"/>
</dbReference>
<dbReference type="AlphaFoldDB" id="A0A0S4XLH6"/>
<evidence type="ECO:0008006" key="2">
    <source>
        <dbReference type="Google" id="ProtNLM"/>
    </source>
</evidence>
<dbReference type="InterPro" id="IPR019291">
    <property type="entry name" value="Host_attachment_protein"/>
</dbReference>
<accession>A0A0S4XLH6</accession>
<reference evidence="1" key="1">
    <citation type="submission" date="2015-11" db="EMBL/GenBank/DDBJ databases">
        <authorList>
            <person name="Zhang Y."/>
            <person name="Guo Z."/>
        </authorList>
    </citation>
    <scope>NUCLEOTIDE SEQUENCE</scope>
    <source>
        <strain evidence="1">BN30871</strain>
    </source>
</reference>
<name>A0A0S4XLH6_9BACT</name>
<protein>
    <recommendedName>
        <fullName evidence="2">Protein required for attachment to host cells</fullName>
    </recommendedName>
</protein>
<dbReference type="EMBL" id="FAXN01000019">
    <property type="protein sequence ID" value="CUV65143.1"/>
    <property type="molecule type" value="Genomic_DNA"/>
</dbReference>
<proteinExistence type="predicted"/>
<gene>
    <name evidence="1" type="ORF">BN3087_200004</name>
</gene>
<organism evidence="1">
    <name type="scientific">Sulfurovum sp. enrichment culture clone C5</name>
    <dbReference type="NCBI Taxonomy" id="497650"/>
    <lineage>
        <taxon>Bacteria</taxon>
        <taxon>Pseudomonadati</taxon>
        <taxon>Campylobacterota</taxon>
        <taxon>Epsilonproteobacteria</taxon>
        <taxon>Campylobacterales</taxon>
        <taxon>Sulfurovaceae</taxon>
        <taxon>Sulfurovum</taxon>
        <taxon>environmental samples</taxon>
    </lineage>
</organism>
<evidence type="ECO:0000313" key="1">
    <source>
        <dbReference type="EMBL" id="CUV65143.1"/>
    </source>
</evidence>